<dbReference type="Proteomes" id="UP000314616">
    <property type="component" value="Chromosome"/>
</dbReference>
<sequence>MDMVVRQAEEQFEAWVESRYAGRTQFIDDGGRRIFFHTEVAPEFGGQGVAQRLVGGALAQTWAAGLRVVPVCPFVRGYLTRHPELDGTVEAVTRETWHLVRDLLPPEERAAGMPVVEPT</sequence>
<dbReference type="KEGG" id="gyu:FE374_17510"/>
<proteinExistence type="predicted"/>
<dbReference type="InterPro" id="IPR016181">
    <property type="entry name" value="Acyl_CoA_acyltransferase"/>
</dbReference>
<dbReference type="InterPro" id="IPR031165">
    <property type="entry name" value="GNAT_YJDJ"/>
</dbReference>
<evidence type="ECO:0000313" key="2">
    <source>
        <dbReference type="EMBL" id="QDC26169.1"/>
    </source>
</evidence>
<dbReference type="Pfam" id="PF14542">
    <property type="entry name" value="Acetyltransf_CG"/>
    <property type="match status" value="1"/>
</dbReference>
<dbReference type="SUPFAM" id="SSF55729">
    <property type="entry name" value="Acyl-CoA N-acyltransferases (Nat)"/>
    <property type="match status" value="1"/>
</dbReference>
<evidence type="ECO:0000259" key="1">
    <source>
        <dbReference type="PROSITE" id="PS51729"/>
    </source>
</evidence>
<protein>
    <submittedName>
        <fullName evidence="2">N-acetyltransferase</fullName>
    </submittedName>
</protein>
<dbReference type="PROSITE" id="PS51729">
    <property type="entry name" value="GNAT_YJDJ"/>
    <property type="match status" value="1"/>
</dbReference>
<evidence type="ECO:0000313" key="3">
    <source>
        <dbReference type="Proteomes" id="UP000314616"/>
    </source>
</evidence>
<name>A0A5B8C628_9MICO</name>
<dbReference type="InterPro" id="IPR045057">
    <property type="entry name" value="Gcn5-rel_NAT"/>
</dbReference>
<accession>A0A5B8C628</accession>
<dbReference type="GO" id="GO:0016740">
    <property type="term" value="F:transferase activity"/>
    <property type="evidence" value="ECO:0007669"/>
    <property type="project" value="UniProtKB-KW"/>
</dbReference>
<dbReference type="PANTHER" id="PTHR31435:SF10">
    <property type="entry name" value="BSR4717 PROTEIN"/>
    <property type="match status" value="1"/>
</dbReference>
<dbReference type="PANTHER" id="PTHR31435">
    <property type="entry name" value="PROTEIN NATD1"/>
    <property type="match status" value="1"/>
</dbReference>
<reference evidence="2 3" key="1">
    <citation type="submission" date="2019-05" db="EMBL/GenBank/DDBJ databases">
        <title>Georgenia *** sp. nov., and Georgenia *** sp. nov., isolated from the intestinal contents of plateau pika (Ochotona curzoniae) in the Qinghai-Tibet plateau of China.</title>
        <authorList>
            <person name="Tian Z."/>
        </authorList>
    </citation>
    <scope>NUCLEOTIDE SEQUENCE [LARGE SCALE GENOMIC DNA]</scope>
    <source>
        <strain evidence="2 3">Z443</strain>
    </source>
</reference>
<keyword evidence="2" id="KW-0808">Transferase</keyword>
<gene>
    <name evidence="2" type="ORF">FE374_17510</name>
</gene>
<feature type="domain" description="N-acetyltransferase" evidence="1">
    <location>
        <begin position="4"/>
        <end position="90"/>
    </location>
</feature>
<dbReference type="Gene3D" id="3.40.630.30">
    <property type="match status" value="1"/>
</dbReference>
<dbReference type="EMBL" id="CP040915">
    <property type="protein sequence ID" value="QDC26169.1"/>
    <property type="molecule type" value="Genomic_DNA"/>
</dbReference>
<dbReference type="OrthoDB" id="5405911at2"/>
<organism evidence="2 3">
    <name type="scientific">Georgenia yuyongxinii</name>
    <dbReference type="NCBI Taxonomy" id="2589797"/>
    <lineage>
        <taxon>Bacteria</taxon>
        <taxon>Bacillati</taxon>
        <taxon>Actinomycetota</taxon>
        <taxon>Actinomycetes</taxon>
        <taxon>Micrococcales</taxon>
        <taxon>Bogoriellaceae</taxon>
        <taxon>Georgenia</taxon>
    </lineage>
</organism>
<dbReference type="AlphaFoldDB" id="A0A5B8C628"/>